<reference evidence="2" key="1">
    <citation type="journal article" date="2023" name="Commun. Biol.">
        <title>Genome analysis of Parmales, the sister group of diatoms, reveals the evolutionary specialization of diatoms from phago-mixotrophs to photoautotrophs.</title>
        <authorList>
            <person name="Ban H."/>
            <person name="Sato S."/>
            <person name="Yoshikawa S."/>
            <person name="Yamada K."/>
            <person name="Nakamura Y."/>
            <person name="Ichinomiya M."/>
            <person name="Sato N."/>
            <person name="Blanc-Mathieu R."/>
            <person name="Endo H."/>
            <person name="Kuwata A."/>
            <person name="Ogata H."/>
        </authorList>
    </citation>
    <scope>NUCLEOTIDE SEQUENCE [LARGE SCALE GENOMIC DNA]</scope>
    <source>
        <strain evidence="2">NIES 3700</strain>
    </source>
</reference>
<dbReference type="EMBL" id="BRXW01000419">
    <property type="protein sequence ID" value="GMH52609.1"/>
    <property type="molecule type" value="Genomic_DNA"/>
</dbReference>
<protein>
    <submittedName>
        <fullName evidence="1">Uncharacterized protein</fullName>
    </submittedName>
</protein>
<dbReference type="InterPro" id="IPR026906">
    <property type="entry name" value="LRR_5"/>
</dbReference>
<accession>A0A9W7DQM7</accession>
<dbReference type="SUPFAM" id="SSF52058">
    <property type="entry name" value="L domain-like"/>
    <property type="match status" value="1"/>
</dbReference>
<evidence type="ECO:0000313" key="1">
    <source>
        <dbReference type="EMBL" id="GMH52609.1"/>
    </source>
</evidence>
<keyword evidence="2" id="KW-1185">Reference proteome</keyword>
<gene>
    <name evidence="1" type="ORF">TrLO_g10370</name>
</gene>
<sequence length="210" mass="23315">MHTPEFRRHFVEFVHVQTLMTPRSTTKGWKAAAEEVIDEGVRSGELLVHDGRDISWNLAEARRERRKLVTRAIFFLNVTKVGDYACSPAVNLVVVDIPDGIVSISRAAFGRCRSLTTVSFPTTFTSIGGWAFDGCNSLENVDLLHTNLEELGLHAFIRCPELKSMTIPDSLLTIGYEVFQNCSKLAPSNISVNDSNAVVAHLRSQQLAQN</sequence>
<organism evidence="1 2">
    <name type="scientific">Triparma laevis f. longispina</name>
    <dbReference type="NCBI Taxonomy" id="1714387"/>
    <lineage>
        <taxon>Eukaryota</taxon>
        <taxon>Sar</taxon>
        <taxon>Stramenopiles</taxon>
        <taxon>Ochrophyta</taxon>
        <taxon>Bolidophyceae</taxon>
        <taxon>Parmales</taxon>
        <taxon>Triparmaceae</taxon>
        <taxon>Triparma</taxon>
    </lineage>
</organism>
<name>A0A9W7DQM7_9STRA</name>
<dbReference type="Pfam" id="PF13306">
    <property type="entry name" value="LRR_5"/>
    <property type="match status" value="1"/>
</dbReference>
<dbReference type="OrthoDB" id="415426at2759"/>
<evidence type="ECO:0000313" key="2">
    <source>
        <dbReference type="Proteomes" id="UP001165122"/>
    </source>
</evidence>
<dbReference type="InterPro" id="IPR032675">
    <property type="entry name" value="LRR_dom_sf"/>
</dbReference>
<dbReference type="InterPro" id="IPR053139">
    <property type="entry name" value="Surface_bspA-like"/>
</dbReference>
<comment type="caution">
    <text evidence="1">The sequence shown here is derived from an EMBL/GenBank/DDBJ whole genome shotgun (WGS) entry which is preliminary data.</text>
</comment>
<dbReference type="PANTHER" id="PTHR45661">
    <property type="entry name" value="SURFACE ANTIGEN"/>
    <property type="match status" value="1"/>
</dbReference>
<dbReference type="PANTHER" id="PTHR45661:SF3">
    <property type="entry name" value="IG-LIKE DOMAIN-CONTAINING PROTEIN"/>
    <property type="match status" value="1"/>
</dbReference>
<dbReference type="Gene3D" id="3.80.10.10">
    <property type="entry name" value="Ribonuclease Inhibitor"/>
    <property type="match status" value="1"/>
</dbReference>
<dbReference type="AlphaFoldDB" id="A0A9W7DQM7"/>
<proteinExistence type="predicted"/>
<dbReference type="Proteomes" id="UP001165122">
    <property type="component" value="Unassembled WGS sequence"/>
</dbReference>